<evidence type="ECO:0000313" key="3">
    <source>
        <dbReference type="Proteomes" id="UP001597463"/>
    </source>
</evidence>
<evidence type="ECO:0000259" key="1">
    <source>
        <dbReference type="PROSITE" id="PS51462"/>
    </source>
</evidence>
<dbReference type="EMBL" id="JBHUMV010000001">
    <property type="protein sequence ID" value="MFD2752822.1"/>
    <property type="molecule type" value="Genomic_DNA"/>
</dbReference>
<organism evidence="2 3">
    <name type="scientific">Comamonas terrae</name>
    <dbReference type="NCBI Taxonomy" id="673548"/>
    <lineage>
        <taxon>Bacteria</taxon>
        <taxon>Pseudomonadati</taxon>
        <taxon>Pseudomonadota</taxon>
        <taxon>Betaproteobacteria</taxon>
        <taxon>Burkholderiales</taxon>
        <taxon>Comamonadaceae</taxon>
        <taxon>Comamonas</taxon>
    </lineage>
</organism>
<evidence type="ECO:0000313" key="2">
    <source>
        <dbReference type="EMBL" id="MFD2752822.1"/>
    </source>
</evidence>
<dbReference type="SUPFAM" id="SSF55811">
    <property type="entry name" value="Nudix"/>
    <property type="match status" value="1"/>
</dbReference>
<dbReference type="InterPro" id="IPR015797">
    <property type="entry name" value="NUDIX_hydrolase-like_dom_sf"/>
</dbReference>
<reference evidence="3" key="1">
    <citation type="journal article" date="2019" name="Int. J. Syst. Evol. Microbiol.">
        <title>The Global Catalogue of Microorganisms (GCM) 10K type strain sequencing project: providing services to taxonomists for standard genome sequencing and annotation.</title>
        <authorList>
            <consortium name="The Broad Institute Genomics Platform"/>
            <consortium name="The Broad Institute Genome Sequencing Center for Infectious Disease"/>
            <person name="Wu L."/>
            <person name="Ma J."/>
        </authorList>
    </citation>
    <scope>NUCLEOTIDE SEQUENCE [LARGE SCALE GENOMIC DNA]</scope>
    <source>
        <strain evidence="3">TISTR 1906</strain>
    </source>
</reference>
<gene>
    <name evidence="2" type="ORF">ACFSW6_01885</name>
</gene>
<keyword evidence="3" id="KW-1185">Reference proteome</keyword>
<sequence>MEQSVDRWLRHAQAQAQQPPLRPRQCLGIGGHVVGTVEQEFIQCLGADVLQANGLALNWSHGLWQVQGEGDATGCLNRLAQAMRAAGHCGAWRNEQLAVCNAQGRRIATIERGAVRPLGIATQAVHLVGAVADGRIWVQQRADDKPTNPGKWDTLMGGMVSAEDTLAQAVERETWEEAGLRVGDLQDMRHGGHVDFARPSQEAEGQGYMRERIDWYAVTVPQGLRPDNQDGEVQGFELLERREVVQWLLEDRFTPEASLVLAAYFGWQ</sequence>
<proteinExistence type="predicted"/>
<feature type="domain" description="Nudix hydrolase" evidence="1">
    <location>
        <begin position="117"/>
        <end position="263"/>
    </location>
</feature>
<name>A0ABW5UGR7_9BURK</name>
<dbReference type="PROSITE" id="PS51462">
    <property type="entry name" value="NUDIX"/>
    <property type="match status" value="1"/>
</dbReference>
<dbReference type="Gene3D" id="3.90.79.10">
    <property type="entry name" value="Nucleoside Triphosphate Pyrophosphohydrolase"/>
    <property type="match status" value="1"/>
</dbReference>
<dbReference type="Pfam" id="PF00293">
    <property type="entry name" value="NUDIX"/>
    <property type="match status" value="1"/>
</dbReference>
<dbReference type="RefSeq" id="WP_066473995.1">
    <property type="nucleotide sequence ID" value="NZ_BCNT01000003.1"/>
</dbReference>
<dbReference type="InterPro" id="IPR000086">
    <property type="entry name" value="NUDIX_hydrolase_dom"/>
</dbReference>
<dbReference type="Proteomes" id="UP001597463">
    <property type="component" value="Unassembled WGS sequence"/>
</dbReference>
<dbReference type="CDD" id="cd03676">
    <property type="entry name" value="NUDIX_Tnr3_like"/>
    <property type="match status" value="1"/>
</dbReference>
<comment type="caution">
    <text evidence="2">The sequence shown here is derived from an EMBL/GenBank/DDBJ whole genome shotgun (WGS) entry which is preliminary data.</text>
</comment>
<protein>
    <submittedName>
        <fullName evidence="2">NUDIX domain-containing protein</fullName>
    </submittedName>
</protein>
<accession>A0ABW5UGR7</accession>